<evidence type="ECO:0000256" key="11">
    <source>
        <dbReference type="RuleBase" id="RU000488"/>
    </source>
</evidence>
<dbReference type="SUPFAM" id="SSF103506">
    <property type="entry name" value="Mitochondrial carrier"/>
    <property type="match status" value="1"/>
</dbReference>
<keyword evidence="6" id="KW-0999">Mitochondrion inner membrane</keyword>
<dbReference type="FunFam" id="1.50.40.10:FF:000018">
    <property type="entry name" value="S-adenosylmethionine mitochondrial carrier protein-like"/>
    <property type="match status" value="1"/>
</dbReference>
<evidence type="ECO:0000313" key="13">
    <source>
        <dbReference type="EMBL" id="JAC86436.1"/>
    </source>
</evidence>
<name>A0A069DRW1_9HEMI</name>
<evidence type="ECO:0000256" key="6">
    <source>
        <dbReference type="ARBA" id="ARBA00022792"/>
    </source>
</evidence>
<evidence type="ECO:0000256" key="4">
    <source>
        <dbReference type="ARBA" id="ARBA00022692"/>
    </source>
</evidence>
<dbReference type="PANTHER" id="PTHR45667">
    <property type="entry name" value="S-ADENOSYLMETHIONINE MITOCHONDRIAL CARRIER PROTEIN"/>
    <property type="match status" value="1"/>
</dbReference>
<keyword evidence="3 11" id="KW-0813">Transport</keyword>
<evidence type="ECO:0000256" key="12">
    <source>
        <dbReference type="SAM" id="Phobius"/>
    </source>
</evidence>
<feature type="transmembrane region" description="Helical" evidence="12">
    <location>
        <begin position="21"/>
        <end position="40"/>
    </location>
</feature>
<dbReference type="AlphaFoldDB" id="A0A069DRW1"/>
<evidence type="ECO:0000256" key="10">
    <source>
        <dbReference type="PROSITE-ProRule" id="PRU00282"/>
    </source>
</evidence>
<dbReference type="PRINTS" id="PR00926">
    <property type="entry name" value="MITOCARRIER"/>
</dbReference>
<dbReference type="Pfam" id="PF00153">
    <property type="entry name" value="Mito_carr"/>
    <property type="match status" value="4"/>
</dbReference>
<comment type="similarity">
    <text evidence="2 11">Belongs to the mitochondrial carrier (TC 2.A.29) family.</text>
</comment>
<dbReference type="InterPro" id="IPR002067">
    <property type="entry name" value="MCP"/>
</dbReference>
<dbReference type="GO" id="GO:0055085">
    <property type="term" value="P:transmembrane transport"/>
    <property type="evidence" value="ECO:0007669"/>
    <property type="project" value="InterPro"/>
</dbReference>
<dbReference type="InterPro" id="IPR018108">
    <property type="entry name" value="MCP_transmembrane"/>
</dbReference>
<feature type="repeat" description="Solcar" evidence="10">
    <location>
        <begin position="99"/>
        <end position="182"/>
    </location>
</feature>
<protein>
    <submittedName>
        <fullName evidence="13">Putative mitochondrial carrier protein pet8</fullName>
    </submittedName>
</protein>
<feature type="repeat" description="Solcar" evidence="10">
    <location>
        <begin position="195"/>
        <end position="276"/>
    </location>
</feature>
<evidence type="ECO:0000256" key="3">
    <source>
        <dbReference type="ARBA" id="ARBA00022448"/>
    </source>
</evidence>
<keyword evidence="9 10" id="KW-0472">Membrane</keyword>
<keyword evidence="7 12" id="KW-1133">Transmembrane helix</keyword>
<evidence type="ECO:0000256" key="8">
    <source>
        <dbReference type="ARBA" id="ARBA00023128"/>
    </source>
</evidence>
<feature type="repeat" description="Solcar" evidence="10">
    <location>
        <begin position="17"/>
        <end position="90"/>
    </location>
</feature>
<evidence type="ECO:0000256" key="7">
    <source>
        <dbReference type="ARBA" id="ARBA00022989"/>
    </source>
</evidence>
<dbReference type="Gene3D" id="1.50.40.10">
    <property type="entry name" value="Mitochondrial carrier domain"/>
    <property type="match status" value="1"/>
</dbReference>
<dbReference type="EMBL" id="GBGD01002453">
    <property type="protein sequence ID" value="JAC86436.1"/>
    <property type="molecule type" value="mRNA"/>
</dbReference>
<organism evidence="13">
    <name type="scientific">Panstrongylus megistus</name>
    <dbReference type="NCBI Taxonomy" id="65343"/>
    <lineage>
        <taxon>Eukaryota</taxon>
        <taxon>Metazoa</taxon>
        <taxon>Ecdysozoa</taxon>
        <taxon>Arthropoda</taxon>
        <taxon>Hexapoda</taxon>
        <taxon>Insecta</taxon>
        <taxon>Pterygota</taxon>
        <taxon>Neoptera</taxon>
        <taxon>Paraneoptera</taxon>
        <taxon>Hemiptera</taxon>
        <taxon>Heteroptera</taxon>
        <taxon>Panheteroptera</taxon>
        <taxon>Cimicomorpha</taxon>
        <taxon>Reduviidae</taxon>
        <taxon>Triatominae</taxon>
        <taxon>Panstrongylus</taxon>
    </lineage>
</organism>
<keyword evidence="4 10" id="KW-0812">Transmembrane</keyword>
<evidence type="ECO:0000256" key="9">
    <source>
        <dbReference type="ARBA" id="ARBA00023136"/>
    </source>
</evidence>
<evidence type="ECO:0000256" key="2">
    <source>
        <dbReference type="ARBA" id="ARBA00006375"/>
    </source>
</evidence>
<dbReference type="InterPro" id="IPR023395">
    <property type="entry name" value="MCP_dom_sf"/>
</dbReference>
<accession>A0A069DRW1</accession>
<dbReference type="PROSITE" id="PS50920">
    <property type="entry name" value="SOLCAR"/>
    <property type="match status" value="3"/>
</dbReference>
<evidence type="ECO:0000256" key="5">
    <source>
        <dbReference type="ARBA" id="ARBA00022737"/>
    </source>
</evidence>
<keyword evidence="8" id="KW-0496">Mitochondrion</keyword>
<comment type="subcellular location">
    <subcellularLocation>
        <location evidence="1">Mitochondrion inner membrane</location>
        <topology evidence="1">Multi-pass membrane protein</topology>
    </subcellularLocation>
</comment>
<sequence>MIFRKKKAKAIPPRKERSIQTSFLAGAVAGLVVDVALFPLDTLKTRLQSQFGFWKSGGFKGIYKGVGPTAVGSAPCAAVFFAAYNAFKLTCIPYVRPHQEFIVQMAAATIGETVCCIVRVPTEIIKQRRQACVTEGSSVKVFTTILKKDGINGFYRGFWTTVLRDAPFSIIQFPLWEFFKSEFRRNTGHEVTPSEGALSGAVAGAVAGALTTPLDVMKTRIMLAVRYEETAIVPVMKTIYKESGVIGFFAGFLPRVIWIFLGGGIFFGVYEEACIIVDGD</sequence>
<evidence type="ECO:0000256" key="1">
    <source>
        <dbReference type="ARBA" id="ARBA00004448"/>
    </source>
</evidence>
<reference evidence="13" key="1">
    <citation type="journal article" date="2015" name="J. Med. Entomol.">
        <title>A Deep Insight Into the Sialotranscriptome of the Chagas Disease Vector, Panstrongylus megistus (Hemiptera: Heteroptera).</title>
        <authorList>
            <person name="Ribeiro J.M."/>
            <person name="Schwarz A."/>
            <person name="Francischetti I.M."/>
        </authorList>
    </citation>
    <scope>NUCLEOTIDE SEQUENCE</scope>
    <source>
        <tissue evidence="13">Salivary glands</tissue>
    </source>
</reference>
<keyword evidence="5" id="KW-0677">Repeat</keyword>
<dbReference type="GO" id="GO:0005743">
    <property type="term" value="C:mitochondrial inner membrane"/>
    <property type="evidence" value="ECO:0007669"/>
    <property type="project" value="UniProtKB-SubCell"/>
</dbReference>
<proteinExistence type="evidence at transcript level"/>